<dbReference type="AlphaFoldDB" id="A0A061RY75"/>
<evidence type="ECO:0000256" key="1">
    <source>
        <dbReference type="SAM" id="MobiDB-lite"/>
    </source>
</evidence>
<evidence type="ECO:0000313" key="2">
    <source>
        <dbReference type="EMBL" id="JAC77862.1"/>
    </source>
</evidence>
<name>A0A061RY75_9CHLO</name>
<proteinExistence type="predicted"/>
<feature type="non-terminal residue" evidence="2">
    <location>
        <position position="76"/>
    </location>
</feature>
<dbReference type="EMBL" id="GBEZ01007613">
    <property type="protein sequence ID" value="JAC77862.1"/>
    <property type="molecule type" value="Transcribed_RNA"/>
</dbReference>
<reference evidence="2" key="1">
    <citation type="submission" date="2014-05" db="EMBL/GenBank/DDBJ databases">
        <title>The transcriptome of the halophilic microalga Tetraselmis sp. GSL018 isolated from the Great Salt Lake, Utah.</title>
        <authorList>
            <person name="Jinkerson R.E."/>
            <person name="D'Adamo S."/>
            <person name="Posewitz M.C."/>
        </authorList>
    </citation>
    <scope>NUCLEOTIDE SEQUENCE</scope>
    <source>
        <strain evidence="2">GSL018</strain>
    </source>
</reference>
<protein>
    <submittedName>
        <fullName evidence="2">Uncharacterized protein</fullName>
    </submittedName>
</protein>
<feature type="region of interest" description="Disordered" evidence="1">
    <location>
        <begin position="1"/>
        <end position="76"/>
    </location>
</feature>
<gene>
    <name evidence="2" type="ORF">TSPGSL018_16622</name>
</gene>
<organism evidence="2">
    <name type="scientific">Tetraselmis sp. GSL018</name>
    <dbReference type="NCBI Taxonomy" id="582737"/>
    <lineage>
        <taxon>Eukaryota</taxon>
        <taxon>Viridiplantae</taxon>
        <taxon>Chlorophyta</taxon>
        <taxon>core chlorophytes</taxon>
        <taxon>Chlorodendrophyceae</taxon>
        <taxon>Chlorodendrales</taxon>
        <taxon>Chlorodendraceae</taxon>
        <taxon>Tetraselmis</taxon>
    </lineage>
</organism>
<feature type="compositionally biased region" description="Basic and acidic residues" evidence="1">
    <location>
        <begin position="45"/>
        <end position="76"/>
    </location>
</feature>
<accession>A0A061RY75</accession>
<sequence>MVEVHGSAPKLLTKGNAPSPLLSPKQHNRERVSGAGARAQALLIRRKEEKAGEGVDEVAARSHRETKTRDGQGEGE</sequence>